<protein>
    <submittedName>
        <fullName evidence="2 3">Uncharacterized protein</fullName>
    </submittedName>
</protein>
<dbReference type="GO" id="GO:0004222">
    <property type="term" value="F:metalloendopeptidase activity"/>
    <property type="evidence" value="ECO:0000318"/>
    <property type="project" value="GO_Central"/>
</dbReference>
<dbReference type="VEuPathDB" id="VectorBase:ISCW022722"/>
<keyword evidence="4" id="KW-1185">Reference proteome</keyword>
<dbReference type="AlphaFoldDB" id="B7QDY3"/>
<dbReference type="InterPro" id="IPR042089">
    <property type="entry name" value="Peptidase_M13_dom_2"/>
</dbReference>
<dbReference type="PANTHER" id="PTHR11733:SF241">
    <property type="entry name" value="GH26575P-RELATED"/>
    <property type="match status" value="1"/>
</dbReference>
<keyword evidence="1" id="KW-0812">Transmembrane</keyword>
<dbReference type="Gene3D" id="3.40.390.10">
    <property type="entry name" value="Collagenase (Catalytic Domain)"/>
    <property type="match status" value="1"/>
</dbReference>
<dbReference type="InterPro" id="IPR024079">
    <property type="entry name" value="MetalloPept_cat_dom_sf"/>
</dbReference>
<dbReference type="Proteomes" id="UP000001555">
    <property type="component" value="Unassembled WGS sequence"/>
</dbReference>
<evidence type="ECO:0000313" key="2">
    <source>
        <dbReference type="EMBL" id="EEC17055.1"/>
    </source>
</evidence>
<reference evidence="2 4" key="1">
    <citation type="submission" date="2008-03" db="EMBL/GenBank/DDBJ databases">
        <title>Annotation of Ixodes scapularis.</title>
        <authorList>
            <consortium name="Ixodes scapularis Genome Project Consortium"/>
            <person name="Caler E."/>
            <person name="Hannick L.I."/>
            <person name="Bidwell S."/>
            <person name="Joardar V."/>
            <person name="Thiagarajan M."/>
            <person name="Amedeo P."/>
            <person name="Galinsky K.J."/>
            <person name="Schobel S."/>
            <person name="Inman J."/>
            <person name="Hostetler J."/>
            <person name="Miller J."/>
            <person name="Hammond M."/>
            <person name="Megy K."/>
            <person name="Lawson D."/>
            <person name="Kodira C."/>
            <person name="Sutton G."/>
            <person name="Meyer J."/>
            <person name="Hill C.A."/>
            <person name="Birren B."/>
            <person name="Nene V."/>
            <person name="Collins F."/>
            <person name="Alarcon-Chaidez F."/>
            <person name="Wikel S."/>
            <person name="Strausberg R."/>
        </authorList>
    </citation>
    <scope>NUCLEOTIDE SEQUENCE [LARGE SCALE GENOMIC DNA]</scope>
    <source>
        <strain evidence="4">Wikel</strain>
        <strain evidence="2">Wikel colony</strain>
    </source>
</reference>
<accession>B7QDY3</accession>
<dbReference type="HOGENOM" id="CLU_404011_0_0_1"/>
<feature type="transmembrane region" description="Helical" evidence="1">
    <location>
        <begin position="43"/>
        <end position="64"/>
    </location>
</feature>
<dbReference type="VEuPathDB" id="VectorBase:ISCP_025701"/>
<evidence type="ECO:0000313" key="3">
    <source>
        <dbReference type="EnsemblMetazoa" id="ISCW022722-PA"/>
    </source>
</evidence>
<dbReference type="PANTHER" id="PTHR11733">
    <property type="entry name" value="ZINC METALLOPROTEASE FAMILY M13 NEPRILYSIN-RELATED"/>
    <property type="match status" value="1"/>
</dbReference>
<sequence>MFVWAVKAVAKRLLLPSLPQTTSTDCLAPGTAIASEEVPLTKWLCACAIAGLIILVLLVGLKAFTKSALPGTNETTSRTPDTFRSCSSGSCQRIRQLANIHQNTSSNPCASLYFFTCTQHDHPRGQHLRARLEVQQVQSSLSSMPAKNQADNPALAKTVAFYKTCVGVRTQSDKESLLRFLQHQGLQPPSRNFSQLIFSMAARFGVGLLIQFDSHHSTSPGAGGEDRTLQLNWNQNFWVWKTSGKRLLDPTVPYRDFVASVQQLIGDGQTNSTTDATTLNEIAATEELVWEIIDTTYKGSGFENLTFAAFKKLLVHVNPDTLSQDLFSSEIPYFPEDSFLLKGANLLPCLDTILITIQEDKLAAYLSWEAARQMAPFFLPVPSGMPLHDICVYSMQMLLGKSAALLPCILNHVTNAVLDDVQAIFASIRLASQAAILKAEFEITNGHQLSALVSRLKGMHLRIAYPDNIESLPRLNSHLDAISDMNSGFLDNYISVLETSWKLGTQNFDGALMVGINGLRVTYDLQHNTLVLPAEYLLPPLYAVDSISAANYGTIGAALSTGLWWPHVPFSGQDVDNLTLRSLAEYHAKSFQCIRGGIVHVEDVFSMLAMEVVTEAFGWTLKKSPAEESVEDWQLLYVTSCLASCGSGLNFCQLASAGLPKFRSVFQCAAQVDHMEPCHIV</sequence>
<organism>
    <name type="scientific">Ixodes scapularis</name>
    <name type="common">Black-legged tick</name>
    <name type="synonym">Deer tick</name>
    <dbReference type="NCBI Taxonomy" id="6945"/>
    <lineage>
        <taxon>Eukaryota</taxon>
        <taxon>Metazoa</taxon>
        <taxon>Ecdysozoa</taxon>
        <taxon>Arthropoda</taxon>
        <taxon>Chelicerata</taxon>
        <taxon>Arachnida</taxon>
        <taxon>Acari</taxon>
        <taxon>Parasitiformes</taxon>
        <taxon>Ixodida</taxon>
        <taxon>Ixodoidea</taxon>
        <taxon>Ixodidae</taxon>
        <taxon>Ixodinae</taxon>
        <taxon>Ixodes</taxon>
    </lineage>
</organism>
<dbReference type="GO" id="GO:0005886">
    <property type="term" value="C:plasma membrane"/>
    <property type="evidence" value="ECO:0000318"/>
    <property type="project" value="GO_Central"/>
</dbReference>
<dbReference type="EMBL" id="DS916876">
    <property type="protein sequence ID" value="EEC17055.1"/>
    <property type="molecule type" value="Genomic_DNA"/>
</dbReference>
<gene>
    <name evidence="2" type="ORF">IscW_ISCW022722</name>
</gene>
<dbReference type="InParanoid" id="B7QDY3"/>
<dbReference type="EnsemblMetazoa" id="ISCW022722-RA">
    <property type="protein sequence ID" value="ISCW022722-PA"/>
    <property type="gene ID" value="ISCW022722"/>
</dbReference>
<dbReference type="Gene3D" id="1.10.1380.10">
    <property type="entry name" value="Neutral endopeptidase , domain2"/>
    <property type="match status" value="1"/>
</dbReference>
<dbReference type="OrthoDB" id="10294171at2759"/>
<proteinExistence type="predicted"/>
<dbReference type="VEuPathDB" id="VectorBase:ISCI022722"/>
<name>B7QDY3_IXOSC</name>
<keyword evidence="1" id="KW-0472">Membrane</keyword>
<dbReference type="GO" id="GO:0016485">
    <property type="term" value="P:protein processing"/>
    <property type="evidence" value="ECO:0000318"/>
    <property type="project" value="GO_Central"/>
</dbReference>
<dbReference type="EMBL" id="ABJB010291593">
    <property type="status" value="NOT_ANNOTATED_CDS"/>
    <property type="molecule type" value="Genomic_DNA"/>
</dbReference>
<keyword evidence="1" id="KW-1133">Transmembrane helix</keyword>
<evidence type="ECO:0000256" key="1">
    <source>
        <dbReference type="SAM" id="Phobius"/>
    </source>
</evidence>
<evidence type="ECO:0000313" key="4">
    <source>
        <dbReference type="Proteomes" id="UP000001555"/>
    </source>
</evidence>
<dbReference type="SUPFAM" id="SSF55486">
    <property type="entry name" value="Metalloproteases ('zincins'), catalytic domain"/>
    <property type="match status" value="1"/>
</dbReference>
<dbReference type="PaxDb" id="6945-B7QDY3"/>
<reference evidence="3" key="2">
    <citation type="submission" date="2020-05" db="UniProtKB">
        <authorList>
            <consortium name="EnsemblMetazoa"/>
        </authorList>
    </citation>
    <scope>IDENTIFICATION</scope>
    <source>
        <strain evidence="3">wikel</strain>
    </source>
</reference>
<dbReference type="PROSITE" id="PS51885">
    <property type="entry name" value="NEPRILYSIN"/>
    <property type="match status" value="1"/>
</dbReference>
<dbReference type="InterPro" id="IPR000718">
    <property type="entry name" value="Peptidase_M13"/>
</dbReference>